<dbReference type="AlphaFoldDB" id="A0A1G2QD50"/>
<reference evidence="1 2" key="1">
    <citation type="journal article" date="2016" name="Nat. Commun.">
        <title>Thousands of microbial genomes shed light on interconnected biogeochemical processes in an aquifer system.</title>
        <authorList>
            <person name="Anantharaman K."/>
            <person name="Brown C.T."/>
            <person name="Hug L.A."/>
            <person name="Sharon I."/>
            <person name="Castelle C.J."/>
            <person name="Probst A.J."/>
            <person name="Thomas B.C."/>
            <person name="Singh A."/>
            <person name="Wilkins M.J."/>
            <person name="Karaoz U."/>
            <person name="Brodie E.L."/>
            <person name="Williams K.H."/>
            <person name="Hubbard S.S."/>
            <person name="Banfield J.F."/>
        </authorList>
    </citation>
    <scope>NUCLEOTIDE SEQUENCE [LARGE SCALE GENOMIC DNA]</scope>
</reference>
<gene>
    <name evidence="1" type="ORF">A2571_01395</name>
</gene>
<dbReference type="Proteomes" id="UP000177043">
    <property type="component" value="Unassembled WGS sequence"/>
</dbReference>
<organism evidence="1 2">
    <name type="scientific">Candidatus Vogelbacteria bacterium RIFOXYD1_FULL_44_32</name>
    <dbReference type="NCBI Taxonomy" id="1802438"/>
    <lineage>
        <taxon>Bacteria</taxon>
        <taxon>Candidatus Vogeliibacteriota</taxon>
    </lineage>
</organism>
<name>A0A1G2QD50_9BACT</name>
<evidence type="ECO:0000313" key="1">
    <source>
        <dbReference type="EMBL" id="OHA58417.1"/>
    </source>
</evidence>
<sequence length="263" mass="31252">MSKIILLLPFGLGDHIYCNAIVRHYCQKYEKVATFCLPQNYPTVAFMFRDLQNLVIIAGDKSFAKRFIATHSGDNGDREYDEAKIIGFENFNRQSGELFQHQLYRLAGVDFDLLEKNFLVERDRGREEVLFAKIAPSGSYIFLHEDRSRNYTIKRQKINLKYKVVEPDPTLTDNIFDYCTLLERAKEIHVIDSSFMFLVDCLPYQNSQQKLYVHRYARPNEDWKLPVLKKDWQIITVGYSRLEKFYFASWFWGRKIMRKFFSL</sequence>
<protein>
    <submittedName>
        <fullName evidence="1">Uncharacterized protein</fullName>
    </submittedName>
</protein>
<evidence type="ECO:0000313" key="2">
    <source>
        <dbReference type="Proteomes" id="UP000177043"/>
    </source>
</evidence>
<proteinExistence type="predicted"/>
<dbReference type="EMBL" id="MHTJ01000003">
    <property type="protein sequence ID" value="OHA58417.1"/>
    <property type="molecule type" value="Genomic_DNA"/>
</dbReference>
<accession>A0A1G2QD50</accession>
<dbReference type="STRING" id="1802438.A2571_01395"/>
<comment type="caution">
    <text evidence="1">The sequence shown here is derived from an EMBL/GenBank/DDBJ whole genome shotgun (WGS) entry which is preliminary data.</text>
</comment>